<dbReference type="Proteomes" id="UP001247754">
    <property type="component" value="Unassembled WGS sequence"/>
</dbReference>
<accession>A0ABU1F6W3</accession>
<keyword evidence="7" id="KW-1185">Reference proteome</keyword>
<comment type="subcellular location">
    <subcellularLocation>
        <location evidence="1">Periplasm</location>
    </subcellularLocation>
</comment>
<gene>
    <name evidence="6" type="ORF">RGD00_08165</name>
</gene>
<reference evidence="6 7" key="1">
    <citation type="submission" date="2023-09" db="EMBL/GenBank/DDBJ databases">
        <title>Xinfangfangia sedmenti sp. nov., isolated the sedment.</title>
        <authorList>
            <person name="Xu L."/>
        </authorList>
    </citation>
    <scope>NUCLEOTIDE SEQUENCE [LARGE SCALE GENOMIC DNA]</scope>
    <source>
        <strain evidence="6 7">LG-4</strain>
    </source>
</reference>
<dbReference type="InterPro" id="IPR030678">
    <property type="entry name" value="Peptide/Ni-bd"/>
</dbReference>
<organism evidence="6 7">
    <name type="scientific">Ruixingdingia sedimenti</name>
    <dbReference type="NCBI Taxonomy" id="3073604"/>
    <lineage>
        <taxon>Bacteria</taxon>
        <taxon>Pseudomonadati</taxon>
        <taxon>Pseudomonadota</taxon>
        <taxon>Alphaproteobacteria</taxon>
        <taxon>Rhodobacterales</taxon>
        <taxon>Paracoccaceae</taxon>
        <taxon>Ruixingdingia</taxon>
    </lineage>
</organism>
<dbReference type="Gene3D" id="3.40.190.10">
    <property type="entry name" value="Periplasmic binding protein-like II"/>
    <property type="match status" value="1"/>
</dbReference>
<evidence type="ECO:0000259" key="5">
    <source>
        <dbReference type="Pfam" id="PF00496"/>
    </source>
</evidence>
<dbReference type="PANTHER" id="PTHR30290:SF38">
    <property type="entry name" value="D,D-DIPEPTIDE-BINDING PERIPLASMIC PROTEIN DDPA-RELATED"/>
    <property type="match status" value="1"/>
</dbReference>
<dbReference type="EMBL" id="JAVKPH010000007">
    <property type="protein sequence ID" value="MDR5652574.1"/>
    <property type="molecule type" value="Genomic_DNA"/>
</dbReference>
<comment type="similarity">
    <text evidence="2">Belongs to the bacterial solute-binding protein 5 family.</text>
</comment>
<dbReference type="InterPro" id="IPR000914">
    <property type="entry name" value="SBP_5_dom"/>
</dbReference>
<dbReference type="Pfam" id="PF00496">
    <property type="entry name" value="SBP_bac_5"/>
    <property type="match status" value="1"/>
</dbReference>
<evidence type="ECO:0000313" key="7">
    <source>
        <dbReference type="Proteomes" id="UP001247754"/>
    </source>
</evidence>
<dbReference type="CDD" id="cd08517">
    <property type="entry name" value="PBP2_NikA_DppA_OppA_like_13"/>
    <property type="match status" value="1"/>
</dbReference>
<dbReference type="PANTHER" id="PTHR30290">
    <property type="entry name" value="PERIPLASMIC BINDING COMPONENT OF ABC TRANSPORTER"/>
    <property type="match status" value="1"/>
</dbReference>
<dbReference type="PIRSF" id="PIRSF002741">
    <property type="entry name" value="MppA"/>
    <property type="match status" value="1"/>
</dbReference>
<feature type="signal peptide" evidence="4">
    <location>
        <begin position="1"/>
        <end position="32"/>
    </location>
</feature>
<evidence type="ECO:0000256" key="3">
    <source>
        <dbReference type="ARBA" id="ARBA00022729"/>
    </source>
</evidence>
<dbReference type="PROSITE" id="PS51318">
    <property type="entry name" value="TAT"/>
    <property type="match status" value="1"/>
</dbReference>
<feature type="domain" description="Solute-binding protein family 5" evidence="5">
    <location>
        <begin position="83"/>
        <end position="450"/>
    </location>
</feature>
<feature type="chain" id="PRO_5045490875" evidence="4">
    <location>
        <begin position="33"/>
        <end position="536"/>
    </location>
</feature>
<evidence type="ECO:0000256" key="1">
    <source>
        <dbReference type="ARBA" id="ARBA00004418"/>
    </source>
</evidence>
<sequence length="536" mass="58923">MAALSTRMHRRTFLGTTALGALALALPGQGWAADPKPGGIVTVVAWPPPSYLTSAITTAGPETNLGAKFFDGLVDYDFGMVMRPALAESWEVSEDGLRITFNLRQGVKWHDGAPFTAKDVAFTFMEILKVHHGRGRVTFEPVTAVETPDDHTAVLVLSRPAPAILKSLDAVESPMMPAHLYQGTDIMQNPHNTKPVGTGPFKLVEYTVGESIVMERNPDYWDTGKPYLDRVVFRYVSDSATRTAMLETGEADLVSFSMIPPLDVLRLQADPGFAVTQKGYETILSMAFIDFNLRGPILSNPKVRQAIAHAMDMNWLLENVWFGFGYAATGPLHQEQADFYTAEGVPTYAPDLKKAEELLDEAGYPRGNGGLRFDLTIDPLPWGDEPLRASEYMREQFRQIGINLTIRTADMAGFVKRIYTARDFDMSIVVGTSGPDPTIGVHRFFVSSNIKEGVAFSNGSGYANPEVDQILEAARLEMDLDKRKQLYADFQRIVMTDLPSLPMIATNRSSVSKADVHDHTVGAIGSFGSLAHAWRG</sequence>
<proteinExistence type="inferred from homology"/>
<evidence type="ECO:0000256" key="4">
    <source>
        <dbReference type="SAM" id="SignalP"/>
    </source>
</evidence>
<comment type="caution">
    <text evidence="6">The sequence shown here is derived from an EMBL/GenBank/DDBJ whole genome shotgun (WGS) entry which is preliminary data.</text>
</comment>
<dbReference type="RefSeq" id="WP_310456823.1">
    <property type="nucleotide sequence ID" value="NZ_JAVKPH010000007.1"/>
</dbReference>
<evidence type="ECO:0000256" key="2">
    <source>
        <dbReference type="ARBA" id="ARBA00005695"/>
    </source>
</evidence>
<dbReference type="InterPro" id="IPR039424">
    <property type="entry name" value="SBP_5"/>
</dbReference>
<keyword evidence="3 4" id="KW-0732">Signal</keyword>
<protein>
    <submittedName>
        <fullName evidence="6">ABC transporter substrate-binding protein</fullName>
    </submittedName>
</protein>
<dbReference type="InterPro" id="IPR006311">
    <property type="entry name" value="TAT_signal"/>
</dbReference>
<dbReference type="SUPFAM" id="SSF53850">
    <property type="entry name" value="Periplasmic binding protein-like II"/>
    <property type="match status" value="1"/>
</dbReference>
<name>A0ABU1F6W3_9RHOB</name>
<evidence type="ECO:0000313" key="6">
    <source>
        <dbReference type="EMBL" id="MDR5652574.1"/>
    </source>
</evidence>
<dbReference type="Gene3D" id="3.10.105.10">
    <property type="entry name" value="Dipeptide-binding Protein, Domain 3"/>
    <property type="match status" value="1"/>
</dbReference>